<sequence>MTASSQQPSRRLRGVALAARVLWWGMVAAWLAFALTWGALHGLIVPRLEQLRPWLEQQASRQLGVELHIGSLRAQADSWRHLPTIEVRDVSVHDAQGEETLRLGRVLATLSPRSLWRLGFEQLVIEQPRLEVIRRADGRIEVAGIVLASQDTGETRAADWFFGQRQVVVQGGTLVWRDEKTAGAAPLAPLALGNVQLVVRNHGLRHDFRLDADPPEGWGERAHIAGQMRQPLITLHRGRWQDWDGQLYADFSRVDLAQLAPYAADWPSAMRLDAGVGRLRGWARIEGGAPRETTVDLAMRDVVARRQMPGGATEPGAAPLALADLSGRLTWQDLPRGFALQTQDLQFSLPGGLRWPGGNARLSWQAAGTLAPAQASLTGDALDLGTLALIAQRLPLDTPTRDWLAGYAPSGVVRHIQAQWSGRPATTGAGVPLAADAGPAAEAPPWWERSTWQARGEIDQLSLAAGAAEPPSRPGAAPHPGRPGVSGARVAFDLNQDGGSAELAIRQGELVFPGVFEEPAIAMDDLQAQLAWHRRGEQHTVEVTRLAFANADAAGWANGRWQTTPGAADGLPGHLWLDGELTRANGTRVHRYLPLEIPELTRHYVRDAVRAGQATRTVFKVDSALDHFPPETAKAGVFSIVADLKDVDFDYVPPSVAAQTDPPGHWPAFSQLDAQLVFDHRSMEVRQAQGSVDGLRQLRVARAWARIAELGHDAPVLETGGQVSGPLAQALEFVRRSPLDGLTGNAFAEAQGSGDTSTQLSLRIPLMDAQHTQVQGQVQLRGAAIQFLPGTPRLEQAQARVDFSEKGFQLSQARAHVFGGDLQFRGSGQHDSASGDFTSQFDGQGTLTAEGLSQSPDMPWLAPLGHAMAGQAGYRVRLGSVGGRLQGQIDSDLVGLAMQLPAPFGKTAQAPLPLHFESALTGPQEDRVRLRLGERVKADFVRDLASGYPRIRRGSIRIDEQGAPDAVLPAAGVDLGVRLDTLDVGAWQQVLAGGGPQQASAAPSAADVAADALRANAADPPAGDGAQGDRDSALASFLPTRLSVQARQLRYQGRSLNNLHLDGERQDRTWSATVSADELDGRLAYSQGAGERPGTLFARFKRVALDTRAAAGHVGAGNTSAAVNDLLDHQPETLPALDIEIEQLNLAGKDLGQLSVLATNRGRQPAAGGQGGDALARAGEVHEWQLDALSLTVPEGALKASGQWLIADGAAPAGRQRQTRLDFTLQTSNAGALLDRLGFANLFRRGQGDLKGSIAWTGSPLALDYPSLTGTLDIDMRDGQFLKADPGPARLLGVLSLQALPRRLTLDFRDAFSEGFAFDFIRGEARIQRGVATTNNLQMKGVSAAVLMDGQADLVRETQDIKVVVVPELNTGTMALIATAINPAIGLGTFLAQWVLKRPLLESVTRTFHLSGTWADPDIQAVPSTPAPTSSPASGAGAVSESPVQPATPGAR</sequence>
<feature type="region of interest" description="Disordered" evidence="1">
    <location>
        <begin position="1417"/>
        <end position="1452"/>
    </location>
</feature>
<evidence type="ECO:0000256" key="1">
    <source>
        <dbReference type="SAM" id="MobiDB-lite"/>
    </source>
</evidence>
<organism evidence="4 5">
    <name type="scientific">Paracidovorax wautersii</name>
    <dbReference type="NCBI Taxonomy" id="1177982"/>
    <lineage>
        <taxon>Bacteria</taxon>
        <taxon>Pseudomonadati</taxon>
        <taxon>Pseudomonadota</taxon>
        <taxon>Betaproteobacteria</taxon>
        <taxon>Burkholderiales</taxon>
        <taxon>Comamonadaceae</taxon>
        <taxon>Paracidovorax</taxon>
    </lineage>
</organism>
<dbReference type="Proteomes" id="UP000461670">
    <property type="component" value="Unassembled WGS sequence"/>
</dbReference>
<gene>
    <name evidence="4" type="ORF">GAK30_02036</name>
</gene>
<protein>
    <recommendedName>
        <fullName evidence="3">YhdP central domain-containing protein</fullName>
    </recommendedName>
</protein>
<evidence type="ECO:0000313" key="4">
    <source>
        <dbReference type="EMBL" id="KAF1021142.1"/>
    </source>
</evidence>
<feature type="compositionally biased region" description="Low complexity" evidence="1">
    <location>
        <begin position="1421"/>
        <end position="1443"/>
    </location>
</feature>
<feature type="region of interest" description="Disordered" evidence="1">
    <location>
        <begin position="465"/>
        <end position="488"/>
    </location>
</feature>
<feature type="domain" description="YhdP central" evidence="3">
    <location>
        <begin position="19"/>
        <end position="1419"/>
    </location>
</feature>
<evidence type="ECO:0000313" key="5">
    <source>
        <dbReference type="Proteomes" id="UP000461670"/>
    </source>
</evidence>
<reference evidence="5" key="1">
    <citation type="journal article" date="2020" name="MBio">
        <title>Horizontal gene transfer to a defensive symbiont with a reduced genome amongst a multipartite beetle microbiome.</title>
        <authorList>
            <person name="Waterworth S.C."/>
            <person name="Florez L.V."/>
            <person name="Rees E.R."/>
            <person name="Hertweck C."/>
            <person name="Kaltenpoth M."/>
            <person name="Kwan J.C."/>
        </authorList>
    </citation>
    <scope>NUCLEOTIDE SEQUENCE [LARGE SCALE GENOMIC DNA]</scope>
</reference>
<name>A0A7V8JQ35_9BURK</name>
<dbReference type="NCBIfam" id="TIGR02099">
    <property type="entry name" value="YhdP family protein"/>
    <property type="match status" value="1"/>
</dbReference>
<feature type="compositionally biased region" description="Low complexity" evidence="1">
    <location>
        <begin position="474"/>
        <end position="483"/>
    </location>
</feature>
<dbReference type="InterPro" id="IPR025263">
    <property type="entry name" value="YhdP_central"/>
</dbReference>
<feature type="transmembrane region" description="Helical" evidence="2">
    <location>
        <begin position="21"/>
        <end position="40"/>
    </location>
</feature>
<proteinExistence type="predicted"/>
<dbReference type="PANTHER" id="PTHR38690:SF1">
    <property type="entry name" value="PROTEASE"/>
    <property type="match status" value="1"/>
</dbReference>
<dbReference type="Pfam" id="PF13116">
    <property type="entry name" value="YhdP"/>
    <property type="match status" value="1"/>
</dbReference>
<dbReference type="EMBL" id="WNDQ01000025">
    <property type="protein sequence ID" value="KAF1021142.1"/>
    <property type="molecule type" value="Genomic_DNA"/>
</dbReference>
<keyword evidence="2" id="KW-0472">Membrane</keyword>
<evidence type="ECO:0000259" key="3">
    <source>
        <dbReference type="Pfam" id="PF13116"/>
    </source>
</evidence>
<keyword evidence="2" id="KW-1133">Transmembrane helix</keyword>
<feature type="compositionally biased region" description="Polar residues" evidence="1">
    <location>
        <begin position="829"/>
        <end position="850"/>
    </location>
</feature>
<keyword evidence="2" id="KW-0812">Transmembrane</keyword>
<feature type="region of interest" description="Disordered" evidence="1">
    <location>
        <begin position="828"/>
        <end position="850"/>
    </location>
</feature>
<dbReference type="InterPro" id="IPR011836">
    <property type="entry name" value="YhdP"/>
</dbReference>
<evidence type="ECO:0000256" key="2">
    <source>
        <dbReference type="SAM" id="Phobius"/>
    </source>
</evidence>
<comment type="caution">
    <text evidence="4">The sequence shown here is derived from an EMBL/GenBank/DDBJ whole genome shotgun (WGS) entry which is preliminary data.</text>
</comment>
<accession>A0A7V8JQ35</accession>
<dbReference type="PANTHER" id="PTHR38690">
    <property type="entry name" value="PROTEASE-RELATED"/>
    <property type="match status" value="1"/>
</dbReference>